<evidence type="ECO:0000313" key="4">
    <source>
        <dbReference type="EMBL" id="SBT42166.1"/>
    </source>
</evidence>
<gene>
    <name evidence="3" type="ORF">POVWA1_044740</name>
    <name evidence="4" type="ORF">POVWA2_043330</name>
</gene>
<feature type="region of interest" description="Disordered" evidence="2">
    <location>
        <begin position="33"/>
        <end position="59"/>
    </location>
</feature>
<protein>
    <submittedName>
        <fullName evidence="3">Uncharacterized protein</fullName>
    </submittedName>
</protein>
<evidence type="ECO:0000256" key="1">
    <source>
        <dbReference type="SAM" id="Coils"/>
    </source>
</evidence>
<feature type="coiled-coil region" evidence="1">
    <location>
        <begin position="161"/>
        <end position="373"/>
    </location>
</feature>
<dbReference type="EMBL" id="FLRD01000120">
    <property type="protein sequence ID" value="SBT41775.1"/>
    <property type="molecule type" value="Genomic_DNA"/>
</dbReference>
<evidence type="ECO:0000256" key="2">
    <source>
        <dbReference type="SAM" id="MobiDB-lite"/>
    </source>
</evidence>
<reference evidence="3" key="1">
    <citation type="submission" date="2016-05" db="EMBL/GenBank/DDBJ databases">
        <authorList>
            <person name="Lavstsen T."/>
            <person name="Jespersen J.S."/>
        </authorList>
    </citation>
    <scope>NUCLEOTIDE SEQUENCE [LARGE SCALE GENOMIC DNA]</scope>
</reference>
<evidence type="ECO:0000313" key="6">
    <source>
        <dbReference type="Proteomes" id="UP000078555"/>
    </source>
</evidence>
<proteinExistence type="predicted"/>
<feature type="compositionally biased region" description="Polar residues" evidence="2">
    <location>
        <begin position="467"/>
        <end position="476"/>
    </location>
</feature>
<accession>A0A1A8ZD12</accession>
<organism evidence="3 6">
    <name type="scientific">Plasmodium ovale wallikeri</name>
    <dbReference type="NCBI Taxonomy" id="864142"/>
    <lineage>
        <taxon>Eukaryota</taxon>
        <taxon>Sar</taxon>
        <taxon>Alveolata</taxon>
        <taxon>Apicomplexa</taxon>
        <taxon>Aconoidasida</taxon>
        <taxon>Haemosporida</taxon>
        <taxon>Plasmodiidae</taxon>
        <taxon>Plasmodium</taxon>
        <taxon>Plasmodium (Plasmodium)</taxon>
    </lineage>
</organism>
<name>A0A1A8ZD12_PLAOA</name>
<dbReference type="EMBL" id="FLRE01000163">
    <property type="protein sequence ID" value="SBT42166.1"/>
    <property type="molecule type" value="Genomic_DNA"/>
</dbReference>
<feature type="compositionally biased region" description="Low complexity" evidence="2">
    <location>
        <begin position="43"/>
        <end position="55"/>
    </location>
</feature>
<evidence type="ECO:0000313" key="5">
    <source>
        <dbReference type="Proteomes" id="UP000078550"/>
    </source>
</evidence>
<evidence type="ECO:0000313" key="3">
    <source>
        <dbReference type="EMBL" id="SBT41775.1"/>
    </source>
</evidence>
<feature type="region of interest" description="Disordered" evidence="2">
    <location>
        <begin position="382"/>
        <end position="476"/>
    </location>
</feature>
<sequence length="476" mass="54705">MSKIKGKKKSFAYPELPLKKHICSLAEEAKNSKGTNDVKTKKNNNSSCNGSQGQLNKHDSAVGDDNIIDKINELNLILIQNKDEINHLRQEKETFSSQVRATHICVYKHVRMYICRISIKTDMHVRSSLVSSIHVCSTTQANASTSAQFLPFQISNFVNKCKELQCMCTEKENEIIQLKEDEKKLVQQLNEHKREKAKLHEDIKHLLNTEKDKNVHIYNMGEQITKLKNDLIEKCNEIDSLNDRIKHLDEKIIILQNENVKSKIDVSNNAKRQDMINEHINEKENKIISLEVKVKKMNKVIKEKTDENENCKKKISQQNNKIAQLCEKIQHLEIGQQADMEKIKKFADNIKILKKKNNKREERNRESKMVEERKDNEDVLFNSQFYNLNRKRDNKGKHKGCTPTNDGKNSRKQRALAGSGISTSDSDDSDESDGSHSNGSGDGKIITFSSKYSTKRNEQKDVISKMNIKQSSGKQK</sequence>
<dbReference type="Proteomes" id="UP000078550">
    <property type="component" value="Unassembled WGS sequence"/>
</dbReference>
<keyword evidence="1" id="KW-0175">Coiled coil</keyword>
<dbReference type="AlphaFoldDB" id="A0A1A8ZD12"/>
<reference evidence="5 6" key="2">
    <citation type="submission" date="2016-05" db="EMBL/GenBank/DDBJ databases">
        <authorList>
            <person name="Naeem Raeece"/>
        </authorList>
    </citation>
    <scope>NUCLEOTIDE SEQUENCE [LARGE SCALE GENOMIC DNA]</scope>
</reference>
<keyword evidence="6" id="KW-1185">Reference proteome</keyword>
<dbReference type="Proteomes" id="UP000078555">
    <property type="component" value="Unassembled WGS sequence"/>
</dbReference>